<reference evidence="1" key="1">
    <citation type="journal article" date="2014" name="Front. Microbiol.">
        <title>High frequency of phylogenetically diverse reductive dehalogenase-homologous genes in deep subseafloor sedimentary metagenomes.</title>
        <authorList>
            <person name="Kawai M."/>
            <person name="Futagami T."/>
            <person name="Toyoda A."/>
            <person name="Takaki Y."/>
            <person name="Nishi S."/>
            <person name="Hori S."/>
            <person name="Arai W."/>
            <person name="Tsubouchi T."/>
            <person name="Morono Y."/>
            <person name="Uchiyama I."/>
            <person name="Ito T."/>
            <person name="Fujiyama A."/>
            <person name="Inagaki F."/>
            <person name="Takami H."/>
        </authorList>
    </citation>
    <scope>NUCLEOTIDE SEQUENCE</scope>
    <source>
        <strain evidence="1">Expedition CK06-06</strain>
    </source>
</reference>
<dbReference type="EMBL" id="BARS01053499">
    <property type="protein sequence ID" value="GAG51969.1"/>
    <property type="molecule type" value="Genomic_DNA"/>
</dbReference>
<gene>
    <name evidence="1" type="ORF">S01H1_79373</name>
</gene>
<name>X0Y7Z6_9ZZZZ</name>
<dbReference type="AlphaFoldDB" id="X0Y7Z6"/>
<proteinExistence type="predicted"/>
<accession>X0Y7Z6</accession>
<protein>
    <submittedName>
        <fullName evidence="1">Uncharacterized protein</fullName>
    </submittedName>
</protein>
<organism evidence="1">
    <name type="scientific">marine sediment metagenome</name>
    <dbReference type="NCBI Taxonomy" id="412755"/>
    <lineage>
        <taxon>unclassified sequences</taxon>
        <taxon>metagenomes</taxon>
        <taxon>ecological metagenomes</taxon>
    </lineage>
</organism>
<comment type="caution">
    <text evidence="1">The sequence shown here is derived from an EMBL/GenBank/DDBJ whole genome shotgun (WGS) entry which is preliminary data.</text>
</comment>
<evidence type="ECO:0000313" key="1">
    <source>
        <dbReference type="EMBL" id="GAG51969.1"/>
    </source>
</evidence>
<sequence>MGYLLSRDKQTTIIAAERNDEGEYRDITLIPTGSIVSVEPLTVAGV</sequence>